<protein>
    <recommendedName>
        <fullName evidence="5">SpoVG family protein</fullName>
    </recommendedName>
</protein>
<dbReference type="SUPFAM" id="SSF160537">
    <property type="entry name" value="SpoVG-like"/>
    <property type="match status" value="1"/>
</dbReference>
<evidence type="ECO:0008006" key="5">
    <source>
        <dbReference type="Google" id="ProtNLM"/>
    </source>
</evidence>
<reference evidence="4" key="1">
    <citation type="submission" date="2018-05" db="EMBL/GenBank/DDBJ databases">
        <authorList>
            <person name="Lanie J.A."/>
            <person name="Ng W.-L."/>
            <person name="Kazmierczak K.M."/>
            <person name="Andrzejewski T.M."/>
            <person name="Davidsen T.M."/>
            <person name="Wayne K.J."/>
            <person name="Tettelin H."/>
            <person name="Glass J.I."/>
            <person name="Rusch D."/>
            <person name="Podicherti R."/>
            <person name="Tsui H.-C.T."/>
            <person name="Winkler M.E."/>
        </authorList>
    </citation>
    <scope>NUCLEOTIDE SEQUENCE</scope>
</reference>
<keyword evidence="2" id="KW-0717">Septation</keyword>
<keyword evidence="3" id="KW-0131">Cell cycle</keyword>
<dbReference type="Gene3D" id="3.30.1120.40">
    <property type="entry name" value="Stage V sporulation protein G"/>
    <property type="match status" value="1"/>
</dbReference>
<evidence type="ECO:0000256" key="3">
    <source>
        <dbReference type="ARBA" id="ARBA00023306"/>
    </source>
</evidence>
<dbReference type="AlphaFoldDB" id="A0A382VLF9"/>
<proteinExistence type="predicted"/>
<sequence>MKIERMNKGSWGKVRAFFDLTTTEGFTIKGFKIIEGINGLFVSMPSQKSSDGEYYDSVYASKELREELNQMALNDYGAQQDQALSTEKPS</sequence>
<name>A0A382VLF9_9ZZZZ</name>
<dbReference type="InterPro" id="IPR007170">
    <property type="entry name" value="SpoVG"/>
</dbReference>
<dbReference type="EMBL" id="UINC01152823">
    <property type="protein sequence ID" value="SVD47210.1"/>
    <property type="molecule type" value="Genomic_DNA"/>
</dbReference>
<dbReference type="InterPro" id="IPR036751">
    <property type="entry name" value="SpoVG_sf"/>
</dbReference>
<evidence type="ECO:0000256" key="2">
    <source>
        <dbReference type="ARBA" id="ARBA00023210"/>
    </source>
</evidence>
<keyword evidence="1" id="KW-0132">Cell division</keyword>
<evidence type="ECO:0000256" key="1">
    <source>
        <dbReference type="ARBA" id="ARBA00022618"/>
    </source>
</evidence>
<evidence type="ECO:0000313" key="4">
    <source>
        <dbReference type="EMBL" id="SVD47210.1"/>
    </source>
</evidence>
<dbReference type="PANTHER" id="PTHR38429:SF1">
    <property type="entry name" value="SEPTATION PROTEIN SPOVG-RELATED"/>
    <property type="match status" value="1"/>
</dbReference>
<dbReference type="PANTHER" id="PTHR38429">
    <property type="entry name" value="SEPTATION PROTEIN SPOVG-RELATED"/>
    <property type="match status" value="1"/>
</dbReference>
<dbReference type="GO" id="GO:0000917">
    <property type="term" value="P:division septum assembly"/>
    <property type="evidence" value="ECO:0007669"/>
    <property type="project" value="UniProtKB-KW"/>
</dbReference>
<organism evidence="4">
    <name type="scientific">marine metagenome</name>
    <dbReference type="NCBI Taxonomy" id="408172"/>
    <lineage>
        <taxon>unclassified sequences</taxon>
        <taxon>metagenomes</taxon>
        <taxon>ecological metagenomes</taxon>
    </lineage>
</organism>
<accession>A0A382VLF9</accession>
<feature type="non-terminal residue" evidence="4">
    <location>
        <position position="90"/>
    </location>
</feature>
<gene>
    <name evidence="4" type="ORF">METZ01_LOCUS400064</name>
</gene>
<dbReference type="GO" id="GO:0030435">
    <property type="term" value="P:sporulation resulting in formation of a cellular spore"/>
    <property type="evidence" value="ECO:0007669"/>
    <property type="project" value="InterPro"/>
</dbReference>
<dbReference type="Pfam" id="PF04026">
    <property type="entry name" value="SpoVG"/>
    <property type="match status" value="1"/>
</dbReference>